<dbReference type="RefSeq" id="WP_074476928.1">
    <property type="nucleotide sequence ID" value="NZ_FMCT01000012.1"/>
</dbReference>
<accession>A0A1C5ACW2</accession>
<evidence type="ECO:0000313" key="2">
    <source>
        <dbReference type="Proteomes" id="UP000183585"/>
    </source>
</evidence>
<dbReference type="AlphaFoldDB" id="A0A1C5ACW2"/>
<dbReference type="EMBL" id="FMCT01000012">
    <property type="protein sequence ID" value="SCF42864.1"/>
    <property type="molecule type" value="Genomic_DNA"/>
</dbReference>
<name>A0A1C5ACW2_9ACTN</name>
<protein>
    <submittedName>
        <fullName evidence="1">Uncharacterized protein</fullName>
    </submittedName>
</protein>
<evidence type="ECO:0000313" key="1">
    <source>
        <dbReference type="EMBL" id="SCF42864.1"/>
    </source>
</evidence>
<reference evidence="2" key="1">
    <citation type="submission" date="2016-06" db="EMBL/GenBank/DDBJ databases">
        <authorList>
            <person name="Varghese N."/>
            <person name="Submissions Spin"/>
        </authorList>
    </citation>
    <scope>NUCLEOTIDE SEQUENCE [LARGE SCALE GENOMIC DNA]</scope>
    <source>
        <strain evidence="2">DSM 43168</strain>
    </source>
</reference>
<gene>
    <name evidence="1" type="ORF">GA0070563_112144</name>
</gene>
<organism evidence="1 2">
    <name type="scientific">Micromonospora carbonacea</name>
    <dbReference type="NCBI Taxonomy" id="47853"/>
    <lineage>
        <taxon>Bacteria</taxon>
        <taxon>Bacillati</taxon>
        <taxon>Actinomycetota</taxon>
        <taxon>Actinomycetes</taxon>
        <taxon>Micromonosporales</taxon>
        <taxon>Micromonosporaceae</taxon>
        <taxon>Micromonospora</taxon>
    </lineage>
</organism>
<dbReference type="Proteomes" id="UP000183585">
    <property type="component" value="Unassembled WGS sequence"/>
</dbReference>
<proteinExistence type="predicted"/>
<keyword evidence="2" id="KW-1185">Reference proteome</keyword>
<sequence length="100" mass="12144">MNDTIPHALCRKRTHAEDMAVYRAQQRRRPDNELHADMCHPDWEYATTEGQRKAWYHSDVPPDGGGWVRNIHAGRDGWERFDYTEESYWMRPRNWENERE</sequence>